<evidence type="ECO:0000313" key="11">
    <source>
        <dbReference type="Proteomes" id="UP000323257"/>
    </source>
</evidence>
<keyword evidence="5 7" id="KW-1133">Transmembrane helix</keyword>
<reference evidence="10 11" key="1">
    <citation type="submission" date="2019-07" db="EMBL/GenBank/DDBJ databases">
        <title>Genomic Encyclopedia of Type Strains, Phase III (KMG-III): the genomes of soil and plant-associated and newly described type strains.</title>
        <authorList>
            <person name="Whitman W."/>
        </authorList>
    </citation>
    <scope>NUCLEOTIDE SEQUENCE [LARGE SCALE GENOMIC DNA]</scope>
    <source>
        <strain evidence="10 11">BL24</strain>
    </source>
</reference>
<dbReference type="OrthoDB" id="9806127at2"/>
<feature type="transmembrane region" description="Helical" evidence="7">
    <location>
        <begin position="171"/>
        <end position="191"/>
    </location>
</feature>
<keyword evidence="6 7" id="KW-0472">Membrane</keyword>
<feature type="transmembrane region" description="Helical" evidence="7">
    <location>
        <begin position="20"/>
        <end position="41"/>
    </location>
</feature>
<evidence type="ECO:0000256" key="5">
    <source>
        <dbReference type="ARBA" id="ARBA00022989"/>
    </source>
</evidence>
<dbReference type="PANTHER" id="PTHR24221">
    <property type="entry name" value="ATP-BINDING CASSETTE SUB-FAMILY B"/>
    <property type="match status" value="1"/>
</dbReference>
<dbReference type="InterPro" id="IPR027417">
    <property type="entry name" value="P-loop_NTPase"/>
</dbReference>
<dbReference type="GO" id="GO:0005886">
    <property type="term" value="C:plasma membrane"/>
    <property type="evidence" value="ECO:0007669"/>
    <property type="project" value="UniProtKB-SubCell"/>
</dbReference>
<dbReference type="SUPFAM" id="SSF90123">
    <property type="entry name" value="ABC transporter transmembrane region"/>
    <property type="match status" value="1"/>
</dbReference>
<accession>A0A5S5CLL0</accession>
<dbReference type="GO" id="GO:0005524">
    <property type="term" value="F:ATP binding"/>
    <property type="evidence" value="ECO:0007669"/>
    <property type="project" value="UniProtKB-KW"/>
</dbReference>
<organism evidence="10 11">
    <name type="scientific">Paenibacillus methanolicus</name>
    <dbReference type="NCBI Taxonomy" id="582686"/>
    <lineage>
        <taxon>Bacteria</taxon>
        <taxon>Bacillati</taxon>
        <taxon>Bacillota</taxon>
        <taxon>Bacilli</taxon>
        <taxon>Bacillales</taxon>
        <taxon>Paenibacillaceae</taxon>
        <taxon>Paenibacillus</taxon>
    </lineage>
</organism>
<evidence type="ECO:0000256" key="4">
    <source>
        <dbReference type="ARBA" id="ARBA00022840"/>
    </source>
</evidence>
<protein>
    <submittedName>
        <fullName evidence="10">ATP-binding cassette subfamily B protein</fullName>
    </submittedName>
</protein>
<dbReference type="InterPro" id="IPR039421">
    <property type="entry name" value="Type_1_exporter"/>
</dbReference>
<evidence type="ECO:0000256" key="6">
    <source>
        <dbReference type="ARBA" id="ARBA00023136"/>
    </source>
</evidence>
<dbReference type="GO" id="GO:0034040">
    <property type="term" value="F:ATPase-coupled lipid transmembrane transporter activity"/>
    <property type="evidence" value="ECO:0007669"/>
    <property type="project" value="TreeGrafter"/>
</dbReference>
<keyword evidence="11" id="KW-1185">Reference proteome</keyword>
<evidence type="ECO:0000313" key="10">
    <source>
        <dbReference type="EMBL" id="TYP79401.1"/>
    </source>
</evidence>
<feature type="domain" description="ABC transmembrane type-1" evidence="9">
    <location>
        <begin position="39"/>
        <end position="318"/>
    </location>
</feature>
<dbReference type="SUPFAM" id="SSF52540">
    <property type="entry name" value="P-loop containing nucleoside triphosphate hydrolases"/>
    <property type="match status" value="1"/>
</dbReference>
<dbReference type="Gene3D" id="3.40.50.300">
    <property type="entry name" value="P-loop containing nucleotide triphosphate hydrolases"/>
    <property type="match status" value="1"/>
</dbReference>
<dbReference type="AlphaFoldDB" id="A0A5S5CLL0"/>
<feature type="transmembrane region" description="Helical" evidence="7">
    <location>
        <begin position="75"/>
        <end position="96"/>
    </location>
</feature>
<dbReference type="GO" id="GO:0016887">
    <property type="term" value="F:ATP hydrolysis activity"/>
    <property type="evidence" value="ECO:0007669"/>
    <property type="project" value="InterPro"/>
</dbReference>
<dbReference type="Pfam" id="PF00005">
    <property type="entry name" value="ABC_tran"/>
    <property type="match status" value="1"/>
</dbReference>
<evidence type="ECO:0000256" key="3">
    <source>
        <dbReference type="ARBA" id="ARBA00022741"/>
    </source>
</evidence>
<sequence>MQKDSHMRTTDLLSTLIKMYRLLWTVSPFGLLGTIACRLLLAFQSIAHLYLISLLVNSVSQVITTGQPLSEAGRIILLQVGLSIAAAGIQSLDGIIMTSLKMKAKFHIEDRMAQQSSRLPLVYFDRPDYYDSFHRATASQNSLLLIDASFSIAQSLLTVAGYFVVIAGFHWMLAAGLLIFAAPSFIVNMQLGQKRFIQMIMQTPVARKAQYVFTLLVGREAAKEVRLFGLSAYFIERWRGLFWQNAKQQVGLERRGIALNWGVDSLNSLVGGALMLGLAWLGTKGRLTLGQYVALTEAFTSAKNQLMAISSSLALMYQNILFARELFAFLELPGEECPLQASLPSGDRIEGIIDAEDLVFNYPGQSNPALSSVSFRIRAGEKIAVVGDNGAGKSTLAKCLLGLYPLSQGAIRFGGIDIGSIDPNELRKKITAVFQDFVRYQLTVRENIGFGSVDRLADDDRLEEAAAKTGASEFIEGLADGFDSLLGPMFDGGRELSLGQWQKIAISRAYFRRAEVVVLDEPTASMDPITEAAVYENFLHMAEGKTTLLISHRLGVCKAVDRILVMKKGRLIEQGTHEELLKLGGEYARMYQIQSKWYESTENGPAKSGYSLSANHA</sequence>
<feature type="domain" description="ABC transporter" evidence="8">
    <location>
        <begin position="353"/>
        <end position="593"/>
    </location>
</feature>
<dbReference type="InterPro" id="IPR036640">
    <property type="entry name" value="ABC1_TM_sf"/>
</dbReference>
<dbReference type="InterPro" id="IPR017871">
    <property type="entry name" value="ABC_transporter-like_CS"/>
</dbReference>
<dbReference type="Proteomes" id="UP000323257">
    <property type="component" value="Unassembled WGS sequence"/>
</dbReference>
<comment type="caution">
    <text evidence="10">The sequence shown here is derived from an EMBL/GenBank/DDBJ whole genome shotgun (WGS) entry which is preliminary data.</text>
</comment>
<keyword evidence="4 10" id="KW-0067">ATP-binding</keyword>
<evidence type="ECO:0000256" key="1">
    <source>
        <dbReference type="ARBA" id="ARBA00004651"/>
    </source>
</evidence>
<dbReference type="InterPro" id="IPR011527">
    <property type="entry name" value="ABC1_TM_dom"/>
</dbReference>
<evidence type="ECO:0000259" key="9">
    <source>
        <dbReference type="PROSITE" id="PS50929"/>
    </source>
</evidence>
<comment type="subcellular location">
    <subcellularLocation>
        <location evidence="1">Cell membrane</location>
        <topology evidence="1">Multi-pass membrane protein</topology>
    </subcellularLocation>
</comment>
<dbReference type="PROSITE" id="PS50893">
    <property type="entry name" value="ABC_TRANSPORTER_2"/>
    <property type="match status" value="1"/>
</dbReference>
<evidence type="ECO:0000259" key="8">
    <source>
        <dbReference type="PROSITE" id="PS50893"/>
    </source>
</evidence>
<dbReference type="EMBL" id="VNHS01000001">
    <property type="protein sequence ID" value="TYP79401.1"/>
    <property type="molecule type" value="Genomic_DNA"/>
</dbReference>
<dbReference type="GO" id="GO:0140359">
    <property type="term" value="F:ABC-type transporter activity"/>
    <property type="evidence" value="ECO:0007669"/>
    <property type="project" value="InterPro"/>
</dbReference>
<proteinExistence type="predicted"/>
<evidence type="ECO:0000256" key="2">
    <source>
        <dbReference type="ARBA" id="ARBA00022692"/>
    </source>
</evidence>
<keyword evidence="2 7" id="KW-0812">Transmembrane</keyword>
<keyword evidence="3" id="KW-0547">Nucleotide-binding</keyword>
<dbReference type="Gene3D" id="1.20.1560.10">
    <property type="entry name" value="ABC transporter type 1, transmembrane domain"/>
    <property type="match status" value="1"/>
</dbReference>
<dbReference type="SMART" id="SM00382">
    <property type="entry name" value="AAA"/>
    <property type="match status" value="1"/>
</dbReference>
<name>A0A5S5CLL0_9BACL</name>
<dbReference type="InterPro" id="IPR003593">
    <property type="entry name" value="AAA+_ATPase"/>
</dbReference>
<dbReference type="PROSITE" id="PS00211">
    <property type="entry name" value="ABC_TRANSPORTER_1"/>
    <property type="match status" value="1"/>
</dbReference>
<evidence type="ECO:0000256" key="7">
    <source>
        <dbReference type="SAM" id="Phobius"/>
    </source>
</evidence>
<dbReference type="PANTHER" id="PTHR24221:SF646">
    <property type="entry name" value="HAEMOLYSIN SECRETION ATP-BINDING PROTEIN"/>
    <property type="match status" value="1"/>
</dbReference>
<feature type="transmembrane region" description="Helical" evidence="7">
    <location>
        <begin position="143"/>
        <end position="165"/>
    </location>
</feature>
<dbReference type="PROSITE" id="PS50929">
    <property type="entry name" value="ABC_TM1F"/>
    <property type="match status" value="1"/>
</dbReference>
<gene>
    <name evidence="10" type="ORF">BCM02_101519</name>
</gene>
<dbReference type="InterPro" id="IPR003439">
    <property type="entry name" value="ABC_transporter-like_ATP-bd"/>
</dbReference>